<protein>
    <submittedName>
        <fullName evidence="8">Uncharacterized protein</fullName>
    </submittedName>
</protein>
<feature type="transmembrane region" description="Helical" evidence="7">
    <location>
        <begin position="81"/>
        <end position="101"/>
    </location>
</feature>
<evidence type="ECO:0000313" key="8">
    <source>
        <dbReference type="EMBL" id="KAL0270748.1"/>
    </source>
</evidence>
<feature type="transmembrane region" description="Helical" evidence="7">
    <location>
        <begin position="279"/>
        <end position="297"/>
    </location>
</feature>
<evidence type="ECO:0000256" key="3">
    <source>
        <dbReference type="ARBA" id="ARBA00022692"/>
    </source>
</evidence>
<name>A0AAW2HM59_9NEOP</name>
<evidence type="ECO:0000256" key="5">
    <source>
        <dbReference type="ARBA" id="ARBA00023136"/>
    </source>
</evidence>
<dbReference type="InterPro" id="IPR005016">
    <property type="entry name" value="TDE1/TMS"/>
</dbReference>
<keyword evidence="4 7" id="KW-1133">Transmembrane helix</keyword>
<dbReference type="GO" id="GO:0016020">
    <property type="term" value="C:membrane"/>
    <property type="evidence" value="ECO:0007669"/>
    <property type="project" value="UniProtKB-SubCell"/>
</dbReference>
<evidence type="ECO:0000256" key="2">
    <source>
        <dbReference type="ARBA" id="ARBA00006665"/>
    </source>
</evidence>
<dbReference type="AlphaFoldDB" id="A0AAW2HM59"/>
<feature type="transmembrane region" description="Helical" evidence="7">
    <location>
        <begin position="142"/>
        <end position="164"/>
    </location>
</feature>
<dbReference type="Pfam" id="PF03348">
    <property type="entry name" value="Serinc"/>
    <property type="match status" value="1"/>
</dbReference>
<keyword evidence="3 7" id="KW-0812">Transmembrane</keyword>
<dbReference type="PANTHER" id="PTHR10383">
    <property type="entry name" value="SERINE INCORPORATOR"/>
    <property type="match status" value="1"/>
</dbReference>
<feature type="transmembrane region" description="Helical" evidence="7">
    <location>
        <begin position="382"/>
        <end position="404"/>
    </location>
</feature>
<comment type="caution">
    <text evidence="8">The sequence shown here is derived from an EMBL/GenBank/DDBJ whole genome shotgun (WGS) entry which is preliminary data.</text>
</comment>
<evidence type="ECO:0000256" key="1">
    <source>
        <dbReference type="ARBA" id="ARBA00004141"/>
    </source>
</evidence>
<feature type="transmembrane region" description="Helical" evidence="7">
    <location>
        <begin position="348"/>
        <end position="370"/>
    </location>
</feature>
<feature type="transmembrane region" description="Helical" evidence="7">
    <location>
        <begin position="113"/>
        <end position="130"/>
    </location>
</feature>
<evidence type="ECO:0000256" key="7">
    <source>
        <dbReference type="SAM" id="Phobius"/>
    </source>
</evidence>
<evidence type="ECO:0000256" key="6">
    <source>
        <dbReference type="SAM" id="MobiDB-lite"/>
    </source>
</evidence>
<accession>A0AAW2HM59</accession>
<sequence>MDCSNCKSIRSLCCWECVPSLGESKGDRYAHLFLMVAMTACFFVFLQPAMEPFAQTLPCCTLNETAIQEECQVSAVTVVTLRLSCVFIKFYSFVFLLDMFLKSTTDRPRRGFWFAKVLLLLLLCYGSLLIKPRAFDQCWTIFLALGATVFVILQLYTMIRLSYVGLISLQRMVDRGSKPAHQLQIALLVSGIFLSVISESLLILYYPFCGLNVVCLVTNAVIPSLACLWSISDCVKARNGYSGFLQGSILCCFVQFWTWSAFSSNPDPECNPYPHNHMALTPFHVLGVAWAFVIYVVNTNFTYEVYVDDADESIPIQKESSRNPLPEPGTKEENAEGSQNRKLVSNNVVCALIRGPMLSFVVMTLFDWAPQSSNPEEKREKLAFWFKLVACWLSTVFFIITLYLPGLYGIRRKKDFLDIN</sequence>
<gene>
    <name evidence="8" type="ORF">PYX00_008049</name>
</gene>
<keyword evidence="5 7" id="KW-0472">Membrane</keyword>
<organism evidence="8">
    <name type="scientific">Menopon gallinae</name>
    <name type="common">poultry shaft louse</name>
    <dbReference type="NCBI Taxonomy" id="328185"/>
    <lineage>
        <taxon>Eukaryota</taxon>
        <taxon>Metazoa</taxon>
        <taxon>Ecdysozoa</taxon>
        <taxon>Arthropoda</taxon>
        <taxon>Hexapoda</taxon>
        <taxon>Insecta</taxon>
        <taxon>Pterygota</taxon>
        <taxon>Neoptera</taxon>
        <taxon>Paraneoptera</taxon>
        <taxon>Psocodea</taxon>
        <taxon>Troctomorpha</taxon>
        <taxon>Phthiraptera</taxon>
        <taxon>Amblycera</taxon>
        <taxon>Menoponidae</taxon>
        <taxon>Menopon</taxon>
    </lineage>
</organism>
<dbReference type="EMBL" id="JARGDH010000004">
    <property type="protein sequence ID" value="KAL0270748.1"/>
    <property type="molecule type" value="Genomic_DNA"/>
</dbReference>
<dbReference type="EMBL" id="JARGDH010000004">
    <property type="protein sequence ID" value="KAL0270749.1"/>
    <property type="molecule type" value="Genomic_DNA"/>
</dbReference>
<feature type="transmembrane region" description="Helical" evidence="7">
    <location>
        <begin position="211"/>
        <end position="231"/>
    </location>
</feature>
<proteinExistence type="inferred from homology"/>
<comment type="subcellular location">
    <subcellularLocation>
        <location evidence="1">Membrane</location>
        <topology evidence="1">Multi-pass membrane protein</topology>
    </subcellularLocation>
</comment>
<feature type="region of interest" description="Disordered" evidence="6">
    <location>
        <begin position="317"/>
        <end position="339"/>
    </location>
</feature>
<feature type="transmembrane region" description="Helical" evidence="7">
    <location>
        <begin position="243"/>
        <end position="259"/>
    </location>
</feature>
<evidence type="ECO:0000256" key="4">
    <source>
        <dbReference type="ARBA" id="ARBA00022989"/>
    </source>
</evidence>
<dbReference type="PANTHER" id="PTHR10383:SF9">
    <property type="entry name" value="SERINE INCORPORATOR, ISOFORM F"/>
    <property type="match status" value="1"/>
</dbReference>
<feature type="transmembrane region" description="Helical" evidence="7">
    <location>
        <begin position="29"/>
        <end position="46"/>
    </location>
</feature>
<feature type="transmembrane region" description="Helical" evidence="7">
    <location>
        <begin position="185"/>
        <end position="205"/>
    </location>
</feature>
<reference evidence="8" key="1">
    <citation type="journal article" date="2024" name="Gigascience">
        <title>Chromosome-level genome of the poultry shaft louse Menopon gallinae provides insight into the host-switching and adaptive evolution of parasitic lice.</title>
        <authorList>
            <person name="Xu Y."/>
            <person name="Ma L."/>
            <person name="Liu S."/>
            <person name="Liang Y."/>
            <person name="Liu Q."/>
            <person name="He Z."/>
            <person name="Tian L."/>
            <person name="Duan Y."/>
            <person name="Cai W."/>
            <person name="Li H."/>
            <person name="Song F."/>
        </authorList>
    </citation>
    <scope>NUCLEOTIDE SEQUENCE</scope>
    <source>
        <strain evidence="8">Cailab_2023a</strain>
    </source>
</reference>
<comment type="similarity">
    <text evidence="2">Belongs to the TDE1 family.</text>
</comment>